<comment type="catalytic activity">
    <reaction evidence="1">
        <text>a phosphate monoester + H2O = an alcohol + phosphate</text>
        <dbReference type="Rhea" id="RHEA:15017"/>
        <dbReference type="ChEBI" id="CHEBI:15377"/>
        <dbReference type="ChEBI" id="CHEBI:30879"/>
        <dbReference type="ChEBI" id="CHEBI:43474"/>
        <dbReference type="ChEBI" id="CHEBI:67140"/>
        <dbReference type="EC" id="3.1.3.2"/>
    </reaction>
</comment>
<accession>C1IC99</accession>
<organism evidence="9">
    <name type="scientific">Pteromalus puparum</name>
    <dbReference type="NCBI Taxonomy" id="32389"/>
    <lineage>
        <taxon>Eukaryota</taxon>
        <taxon>Metazoa</taxon>
        <taxon>Ecdysozoa</taxon>
        <taxon>Arthropoda</taxon>
        <taxon>Hexapoda</taxon>
        <taxon>Insecta</taxon>
        <taxon>Pterygota</taxon>
        <taxon>Neoptera</taxon>
        <taxon>Endopterygota</taxon>
        <taxon>Hymenoptera</taxon>
        <taxon>Apocrita</taxon>
        <taxon>Proctotrupomorpha</taxon>
        <taxon>Chalcidoidea</taxon>
        <taxon>Pteromalidae</taxon>
        <taxon>Pteromalinae</taxon>
        <taxon>Pteromalus</taxon>
    </lineage>
</organism>
<sequence>MVLVMKSTFLTVILVVYFSSAQAVLKLVNVVFRHGDRAPDDNGLEIYPNDPYKNNPFEPMRLGGLTNNGKTREYQLGEYLRKHYGDFLGDTYHASEVSAGSTNSDRTKMSLQLVLAALYPPKGAQNWNTGLNWQPIPATYVPRLDDNLMVPEECPKYLEARARAEASEEFKNKLKVFEPLMQNLTTETGREIKNSNDLYFLWFALMSEYAMNLTLPNWAYAIFPTGKLLDGINLEYDIFSFNDEMKRLNGGMLLRKFIDDMVLYSKGDKSIVERKIELYSGHETNVAAVLQVLGLYYPHPPEYSSAVFVELHENDGVYSVKVKYYKGKPSEHKEMTIKGCGSPCTLENFRKVLAHVTPSDEDIRCDKRSLASKIAKNEIHVASGIIKQIRDALDKENKIRGTLQ</sequence>
<dbReference type="AlphaFoldDB" id="C1IC99"/>
<feature type="signal peptide" evidence="8">
    <location>
        <begin position="1"/>
        <end position="23"/>
    </location>
</feature>
<evidence type="ECO:0000256" key="5">
    <source>
        <dbReference type="ARBA" id="ARBA00022801"/>
    </source>
</evidence>
<evidence type="ECO:0000256" key="4">
    <source>
        <dbReference type="ARBA" id="ARBA00022729"/>
    </source>
</evidence>
<evidence type="ECO:0000256" key="8">
    <source>
        <dbReference type="SAM" id="SignalP"/>
    </source>
</evidence>
<dbReference type="InterPro" id="IPR000560">
    <property type="entry name" value="His_Pase_clade-2"/>
</dbReference>
<dbReference type="PROSITE" id="PS00616">
    <property type="entry name" value="HIS_ACID_PHOSPHAT_1"/>
    <property type="match status" value="1"/>
</dbReference>
<keyword evidence="7" id="KW-0325">Glycoprotein</keyword>
<keyword evidence="6" id="KW-1015">Disulfide bond</keyword>
<dbReference type="PANTHER" id="PTHR11567:SF211">
    <property type="entry name" value="PROSTATIC ACID PHOSPHATASE"/>
    <property type="match status" value="1"/>
</dbReference>
<dbReference type="Gene3D" id="3.40.50.1240">
    <property type="entry name" value="Phosphoglycerate mutase-like"/>
    <property type="match status" value="1"/>
</dbReference>
<evidence type="ECO:0000256" key="6">
    <source>
        <dbReference type="ARBA" id="ARBA00023157"/>
    </source>
</evidence>
<dbReference type="EMBL" id="EU365869">
    <property type="protein sequence ID" value="ACA60733.1"/>
    <property type="molecule type" value="mRNA"/>
</dbReference>
<feature type="chain" id="PRO_5002910524" description="acid phosphatase" evidence="8">
    <location>
        <begin position="24"/>
        <end position="404"/>
    </location>
</feature>
<dbReference type="InterPro" id="IPR050645">
    <property type="entry name" value="Histidine_acid_phosphatase"/>
</dbReference>
<keyword evidence="4 8" id="KW-0732">Signal</keyword>
<protein>
    <recommendedName>
        <fullName evidence="3">acid phosphatase</fullName>
        <ecNumber evidence="3">3.1.3.2</ecNumber>
    </recommendedName>
</protein>
<dbReference type="Pfam" id="PF00328">
    <property type="entry name" value="His_Phos_2"/>
    <property type="match status" value="1"/>
</dbReference>
<evidence type="ECO:0000256" key="1">
    <source>
        <dbReference type="ARBA" id="ARBA00000032"/>
    </source>
</evidence>
<dbReference type="EC" id="3.1.3.2" evidence="3"/>
<dbReference type="InterPro" id="IPR029033">
    <property type="entry name" value="His_PPase_superfam"/>
</dbReference>
<reference evidence="9" key="1">
    <citation type="journal article" date="2008" name="Toxicon">
        <title>Molecular cloning and characterization of acid phosphatase in venom of the endoparasitoid wasp Pteromalus puparum (Hymenoptera: Pteromalidae).</title>
        <authorList>
            <person name="Zhu J.Y."/>
            <person name="Ye G.Y."/>
            <person name="Hu C."/>
        </authorList>
    </citation>
    <scope>NUCLEOTIDE SEQUENCE</scope>
</reference>
<evidence type="ECO:0000313" key="9">
    <source>
        <dbReference type="EMBL" id="ACA60733.1"/>
    </source>
</evidence>
<dbReference type="GO" id="GO:0003993">
    <property type="term" value="F:acid phosphatase activity"/>
    <property type="evidence" value="ECO:0007669"/>
    <property type="project" value="UniProtKB-EC"/>
</dbReference>
<dbReference type="CDD" id="cd07061">
    <property type="entry name" value="HP_HAP_like"/>
    <property type="match status" value="1"/>
</dbReference>
<dbReference type="PANTHER" id="PTHR11567">
    <property type="entry name" value="ACID PHOSPHATASE-RELATED"/>
    <property type="match status" value="1"/>
</dbReference>
<evidence type="ECO:0000256" key="7">
    <source>
        <dbReference type="ARBA" id="ARBA00023180"/>
    </source>
</evidence>
<dbReference type="BRENDA" id="3.1.3.2">
    <property type="organism ID" value="10570"/>
</dbReference>
<dbReference type="InterPro" id="IPR033379">
    <property type="entry name" value="Acid_Pase_AS"/>
</dbReference>
<comment type="similarity">
    <text evidence="2">Belongs to the histidine acid phosphatase family.</text>
</comment>
<name>C1IC99_9HYME</name>
<keyword evidence="5" id="KW-0378">Hydrolase</keyword>
<evidence type="ECO:0000256" key="2">
    <source>
        <dbReference type="ARBA" id="ARBA00005375"/>
    </source>
</evidence>
<dbReference type="SUPFAM" id="SSF53254">
    <property type="entry name" value="Phosphoglycerate mutase-like"/>
    <property type="match status" value="1"/>
</dbReference>
<evidence type="ECO:0000256" key="3">
    <source>
        <dbReference type="ARBA" id="ARBA00012646"/>
    </source>
</evidence>
<proteinExistence type="evidence at transcript level"/>